<reference evidence="2" key="1">
    <citation type="journal article" date="2019" name="Int. J. Syst. Evol. Microbiol.">
        <title>The Global Catalogue of Microorganisms (GCM) 10K type strain sequencing project: providing services to taxonomists for standard genome sequencing and annotation.</title>
        <authorList>
            <consortium name="The Broad Institute Genomics Platform"/>
            <consortium name="The Broad Institute Genome Sequencing Center for Infectious Disease"/>
            <person name="Wu L."/>
            <person name="Ma J."/>
        </authorList>
    </citation>
    <scope>NUCLEOTIDE SEQUENCE [LARGE SCALE GENOMIC DNA]</scope>
    <source>
        <strain evidence="2">JCM 18285</strain>
    </source>
</reference>
<protein>
    <recommendedName>
        <fullName evidence="3">DUF1835 domain-containing protein</fullName>
    </recommendedName>
</protein>
<evidence type="ECO:0000313" key="2">
    <source>
        <dbReference type="Proteomes" id="UP001501302"/>
    </source>
</evidence>
<keyword evidence="2" id="KW-1185">Reference proteome</keyword>
<evidence type="ECO:0000313" key="1">
    <source>
        <dbReference type="EMBL" id="GAA4936837.1"/>
    </source>
</evidence>
<proteinExistence type="predicted"/>
<dbReference type="RefSeq" id="WP_345190155.1">
    <property type="nucleotide sequence ID" value="NZ_BAABJJ010000010.1"/>
</dbReference>
<dbReference type="EMBL" id="BAABJJ010000010">
    <property type="protein sequence ID" value="GAA4936837.1"/>
    <property type="molecule type" value="Genomic_DNA"/>
</dbReference>
<gene>
    <name evidence="1" type="ORF">GCM10023314_06450</name>
</gene>
<accession>A0ABP9GDA5</accession>
<comment type="caution">
    <text evidence="1">The sequence shown here is derived from an EMBL/GenBank/DDBJ whole genome shotgun (WGS) entry which is preliminary data.</text>
</comment>
<sequence>MNKQPLHITNGTHLTNTLNQLGIEGEKLTWQEMLCEGPTSEMVYSEEFLNLRKTFFKAFYDVELDTDFIKEELNKLNHTENYSEIVLWFEYDLFCHINMVAVISLIQQKKIDLPIYLVCSGRIEGSKNLKGLSEISPEQLMNHYKNKVLLDEEGIDLATTIWGIYCGIDHNLLKPFIVKPSAFEYLSNCLKAHLKRFPDSVDGLNTLERNILEIINKYTITSKHHLLGYALNYQGFYGYGDLQFSRIIDQLDMFYTVEKDRLVLNRKGHEALLGQHNFLSEIDNGMMYGGVKKFDFQFSKSENKLIKTALNAH</sequence>
<name>A0ABP9GDA5_9FLAO</name>
<organism evidence="1 2">
    <name type="scientific">Algibacter agarivorans</name>
    <dbReference type="NCBI Taxonomy" id="1109741"/>
    <lineage>
        <taxon>Bacteria</taxon>
        <taxon>Pseudomonadati</taxon>
        <taxon>Bacteroidota</taxon>
        <taxon>Flavobacteriia</taxon>
        <taxon>Flavobacteriales</taxon>
        <taxon>Flavobacteriaceae</taxon>
        <taxon>Algibacter</taxon>
    </lineage>
</organism>
<dbReference type="Proteomes" id="UP001501302">
    <property type="component" value="Unassembled WGS sequence"/>
</dbReference>
<evidence type="ECO:0008006" key="3">
    <source>
        <dbReference type="Google" id="ProtNLM"/>
    </source>
</evidence>